<sequence length="69" mass="7357">MNSPDKSTTPPVDPRPGANPGYDDANPRSKEDVPQHLEDARGAEFGHLPNPEAGGLNRNPTVTPNPTDE</sequence>
<reference evidence="2 3" key="1">
    <citation type="submission" date="2024-09" db="EMBL/GenBank/DDBJ databases">
        <authorList>
            <person name="Sun Q."/>
            <person name="Mori K."/>
        </authorList>
    </citation>
    <scope>NUCLEOTIDE SEQUENCE [LARGE SCALE GENOMIC DNA]</scope>
    <source>
        <strain evidence="2 3">KCTC 23076</strain>
    </source>
</reference>
<protein>
    <submittedName>
        <fullName evidence="2">Uncharacterized protein</fullName>
    </submittedName>
</protein>
<dbReference type="RefSeq" id="WP_386669313.1">
    <property type="nucleotide sequence ID" value="NZ_JBHLTG010000003.1"/>
</dbReference>
<evidence type="ECO:0000256" key="1">
    <source>
        <dbReference type="SAM" id="MobiDB-lite"/>
    </source>
</evidence>
<name>A0ABV6RPS9_9GAMM</name>
<feature type="compositionally biased region" description="Polar residues" evidence="1">
    <location>
        <begin position="1"/>
        <end position="10"/>
    </location>
</feature>
<proteinExistence type="predicted"/>
<accession>A0ABV6RPS9</accession>
<comment type="caution">
    <text evidence="2">The sequence shown here is derived from an EMBL/GenBank/DDBJ whole genome shotgun (WGS) entry which is preliminary data.</text>
</comment>
<feature type="compositionally biased region" description="Basic and acidic residues" evidence="1">
    <location>
        <begin position="25"/>
        <end position="44"/>
    </location>
</feature>
<dbReference type="EMBL" id="JBHLTG010000003">
    <property type="protein sequence ID" value="MFC0678990.1"/>
    <property type="molecule type" value="Genomic_DNA"/>
</dbReference>
<keyword evidence="3" id="KW-1185">Reference proteome</keyword>
<feature type="region of interest" description="Disordered" evidence="1">
    <location>
        <begin position="1"/>
        <end position="69"/>
    </location>
</feature>
<feature type="compositionally biased region" description="Polar residues" evidence="1">
    <location>
        <begin position="58"/>
        <end position="69"/>
    </location>
</feature>
<dbReference type="Proteomes" id="UP001589896">
    <property type="component" value="Unassembled WGS sequence"/>
</dbReference>
<gene>
    <name evidence="2" type="ORF">ACFFGH_14185</name>
</gene>
<evidence type="ECO:0000313" key="2">
    <source>
        <dbReference type="EMBL" id="MFC0678990.1"/>
    </source>
</evidence>
<organism evidence="2 3">
    <name type="scientific">Lysobacter korlensis</name>
    <dbReference type="NCBI Taxonomy" id="553636"/>
    <lineage>
        <taxon>Bacteria</taxon>
        <taxon>Pseudomonadati</taxon>
        <taxon>Pseudomonadota</taxon>
        <taxon>Gammaproteobacteria</taxon>
        <taxon>Lysobacterales</taxon>
        <taxon>Lysobacteraceae</taxon>
        <taxon>Lysobacter</taxon>
    </lineage>
</organism>
<evidence type="ECO:0000313" key="3">
    <source>
        <dbReference type="Proteomes" id="UP001589896"/>
    </source>
</evidence>